<feature type="chain" id="PRO_5044222773" description="EGF-like domain-containing protein" evidence="5">
    <location>
        <begin position="23"/>
        <end position="2105"/>
    </location>
</feature>
<evidence type="ECO:0000256" key="5">
    <source>
        <dbReference type="SAM" id="SignalP"/>
    </source>
</evidence>
<evidence type="ECO:0000313" key="8">
    <source>
        <dbReference type="Proteomes" id="UP001515480"/>
    </source>
</evidence>
<comment type="caution">
    <text evidence="7">The sequence shown here is derived from an EMBL/GenBank/DDBJ whole genome shotgun (WGS) entry which is preliminary data.</text>
</comment>
<dbReference type="PROSITE" id="PS50012">
    <property type="entry name" value="RCC1_3"/>
    <property type="match status" value="5"/>
</dbReference>
<dbReference type="SMART" id="SM00181">
    <property type="entry name" value="EGF"/>
    <property type="match status" value="5"/>
</dbReference>
<feature type="disulfide bond" evidence="2">
    <location>
        <begin position="1986"/>
        <end position="1996"/>
    </location>
</feature>
<keyword evidence="4" id="KW-0812">Transmembrane</keyword>
<name>A0AB34K3S7_PRYPA</name>
<feature type="repeat" description="RCC1" evidence="3">
    <location>
        <begin position="1299"/>
        <end position="1347"/>
    </location>
</feature>
<feature type="disulfide bond" evidence="2">
    <location>
        <begin position="1990"/>
        <end position="2007"/>
    </location>
</feature>
<dbReference type="Proteomes" id="UP001515480">
    <property type="component" value="Unassembled WGS sequence"/>
</dbReference>
<feature type="transmembrane region" description="Helical" evidence="4">
    <location>
        <begin position="2027"/>
        <end position="2051"/>
    </location>
</feature>
<dbReference type="PANTHER" id="PTHR22872">
    <property type="entry name" value="BTK-BINDING PROTEIN-RELATED"/>
    <property type="match status" value="1"/>
</dbReference>
<keyword evidence="2" id="KW-0245">EGF-like domain</keyword>
<sequence>MSVSACILRRALFALLLSTTRAVAPTIFNLYPFDADDSQRGVDNGDVLVIEFAPRGRSVANWQQPLSKAGVDAILSFSAALGAGYVGAWTFVGGVLQLTVTITDATGAARAQLEALNFTVACVPDRLYFASQPEPCTSEGVAPFSGANWGAGRPRLVAVNSSSPRPAALLGANDTVTLTFDADVDTAAAAGTPAALFTLPSALGSELRGLWLDNRTYEITLLAPPSGALRGDDFSVACAAGAPLRLLLPADATPPSETCCAVGGTCVPVAASGSFGSLPPGPQIAAALADDPDDADAAPGRLSVGDTIRLTFSAPSTSPANSNPADMFTFVAGGFELPLGTFSGEWISSTQYLLTLLASTPAVPPDISALSVRCRSGNGITLVPLGSSRECNASLTTALAGDFGALPPRLASAIADDPDDSDAVFGPGDTLDITFTAATDRAGYALGAVLNSSEVYRLFEFKPLEDGIAELEAVWLSATALRIQIISVAGYPLPVAPYNVSCRCPAGREVTASSGRNCRDPNGIHLADAVESAAVVPLSCSHSEPASIASSLSSNWGRREGPRLVSVIASDEDNGDAVYSDGDSFTLVFDQPTDGGGVAVGTVLNRSQVDARFNFVSTLGADYSGVWSTNSTFTITILDSTGHSMSSSNRNFLLTCRQPILDAARLFLPSTCDSYGSQFVGDFGVLLSPVLASAVAADEDSLDGILSVGDTITMTWTRPTDISVQGGAGCPASPSASLRSLVGDALYAMVQLRRGAAAVDAQYDGTWLDCSTLRLNITVAPSTPLLLTDEPLLELKSTGGRSGQGVRDPTSQSFAGSGVVRITGSFGELEGPRLVSAVADDPDDGDAIFSDGDTLTLTFDQPTDLAGAVVGARLNSSWLQRLLVAPSHGSSYSGVWTDPSTLVITMDDTSGADADGWLYNASVSLSTQRKLLNAQRTSLAANGSTTAVSGDWGTLQGPAVVGLIAAGSAADAIYGAGDQISLLFGVPTNTGGLSVGANFSYAEVQRLVECGFDERLVLPEGGWVEQFRAVSLGANLTGMWEDNRTLVLTVVDSQGADDGLVVVPLSGKVGAAIGELRCCARPSAAIRNLEGTSLPASSCSPPLGGSWGSKRGPRISEVLLHDPTGLGTSLGAGDVITLRFLEPTDMSALPAGWALTDAALRAAVTWDPPLYSSAQGRWADPTALQIVIVEPYGGATTSCPTTTVSINASLAVRDALRTSLPSDASATLFPYNCLPGNGTALYSFGSLATNALGLGDDPSVCSSNQLAVGDPQPIGALAGSVVTGIAAGERFSVVSLLSGNVYTWGSRFPLGLETSPETLTTPRLLPFPSAATAVAAGWEHALVLLGSGAVYGFGYDSFGQLGAGRAAGGRVRDSIDGLPPARLIGAGALHSFVVSRDGSQLWGFGSNDAGQLYPSSEPQLAVPQLLSFSGMPPAASIVSITGGRFHTVALTRSGEVCCWGSNSHGQLGPASRQGTACFNVSDAFGQPVRAVAIAAGDEHSLAIAANGEVYAWGRGDAAAAAVRDVAVPVRPLARTAGAEGAFFLSIAAGRAHSVATTAGGAVWTWGENGMGQLGQGCASTGRGSLNASSVPTAAASFEYWREVRGVYPTHTEALNLSVGSAALVGTIGGAAAPCRAACEADGGCGGFSLAAAGECRFWRRWAYAPPAAWARGGALRTVADEAWTLHLLAAVARGGAALGGAGVEHSLLAAELTQPARCPSDFDGAVCGGSARGACVGGACVCEREWRGEGCALQACEPSCHSEHGECRVEGDALRCVCAAGWSGASCDQPVCEKYGGVNCAGHGACVLQPGGGRACACNYGWQGEACELPLCLSDELNRCSNRGWCGCSSGDGSPPAQACADVPGGRNYTAVCTCSAAWGGADCTLPCPLYQGLPCGGNGVCLEVVAPKRNWTARSPALPPSPPPAMQCACDPLFEGEACEVALCPGAPRECGGPLQGECVTSASGARVCSCYEGFGGVTCSVFSCQGGCSGRGSCVVGLGSTKPSCICDDGWEGPDCSTSVGVQTLIYSLAIGGGALGGLLILGALAWLVRLLSAGTMQTPGTAFQQHRWKTAHAVSFDGSAAVWYPSRHTNNQGYRSRITPRA</sequence>
<dbReference type="Pfam" id="PF13540">
    <property type="entry name" value="RCC1_2"/>
    <property type="match status" value="1"/>
</dbReference>
<dbReference type="PROSITE" id="PS00626">
    <property type="entry name" value="RCC1_2"/>
    <property type="match status" value="3"/>
</dbReference>
<evidence type="ECO:0000256" key="1">
    <source>
        <dbReference type="ARBA" id="ARBA00022737"/>
    </source>
</evidence>
<evidence type="ECO:0000256" key="2">
    <source>
        <dbReference type="PROSITE-ProRule" id="PRU00076"/>
    </source>
</evidence>
<keyword evidence="4" id="KW-0472">Membrane</keyword>
<feature type="disulfide bond" evidence="2">
    <location>
        <begin position="2009"/>
        <end position="2018"/>
    </location>
</feature>
<organism evidence="7 8">
    <name type="scientific">Prymnesium parvum</name>
    <name type="common">Toxic golden alga</name>
    <dbReference type="NCBI Taxonomy" id="97485"/>
    <lineage>
        <taxon>Eukaryota</taxon>
        <taxon>Haptista</taxon>
        <taxon>Haptophyta</taxon>
        <taxon>Prymnesiophyceae</taxon>
        <taxon>Prymnesiales</taxon>
        <taxon>Prymnesiaceae</taxon>
        <taxon>Prymnesium</taxon>
    </lineage>
</organism>
<protein>
    <recommendedName>
        <fullName evidence="6">EGF-like domain-containing protein</fullName>
    </recommendedName>
</protein>
<dbReference type="Pfam" id="PF25390">
    <property type="entry name" value="WD40_RLD"/>
    <property type="match status" value="1"/>
</dbReference>
<keyword evidence="8" id="KW-1185">Reference proteome</keyword>
<feature type="repeat" description="RCC1" evidence="3">
    <location>
        <begin position="1507"/>
        <end position="1559"/>
    </location>
</feature>
<evidence type="ECO:0000256" key="4">
    <source>
        <dbReference type="SAM" id="Phobius"/>
    </source>
</evidence>
<dbReference type="InterPro" id="IPR058923">
    <property type="entry name" value="RCC1-like_dom"/>
</dbReference>
<dbReference type="PROSITE" id="PS50026">
    <property type="entry name" value="EGF_3"/>
    <property type="match status" value="2"/>
</dbReference>
<keyword evidence="4" id="KW-1133">Transmembrane helix</keyword>
<evidence type="ECO:0000313" key="7">
    <source>
        <dbReference type="EMBL" id="KAL1528664.1"/>
    </source>
</evidence>
<comment type="caution">
    <text evidence="2">Lacks conserved residue(s) required for the propagation of feature annotation.</text>
</comment>
<keyword evidence="2" id="KW-1015">Disulfide bond</keyword>
<proteinExistence type="predicted"/>
<feature type="repeat" description="RCC1" evidence="3">
    <location>
        <begin position="1454"/>
        <end position="1506"/>
    </location>
</feature>
<accession>A0AB34K3S7</accession>
<dbReference type="InterPro" id="IPR000408">
    <property type="entry name" value="Reg_chr_condens"/>
</dbReference>
<dbReference type="EMBL" id="JBGBPQ010000002">
    <property type="protein sequence ID" value="KAL1528664.1"/>
    <property type="molecule type" value="Genomic_DNA"/>
</dbReference>
<evidence type="ECO:0000256" key="3">
    <source>
        <dbReference type="PROSITE-ProRule" id="PRU00235"/>
    </source>
</evidence>
<dbReference type="PRINTS" id="PR00633">
    <property type="entry name" value="RCCNDNSATION"/>
</dbReference>
<dbReference type="Gene3D" id="2.130.10.30">
    <property type="entry name" value="Regulator of chromosome condensation 1/beta-lactamase-inhibitor protein II"/>
    <property type="match status" value="2"/>
</dbReference>
<feature type="signal peptide" evidence="5">
    <location>
        <begin position="1"/>
        <end position="22"/>
    </location>
</feature>
<dbReference type="PROSITE" id="PS01186">
    <property type="entry name" value="EGF_2"/>
    <property type="match status" value="2"/>
</dbReference>
<keyword evidence="5" id="KW-0732">Signal</keyword>
<feature type="domain" description="EGF-like" evidence="6">
    <location>
        <begin position="1982"/>
        <end position="2019"/>
    </location>
</feature>
<dbReference type="InterPro" id="IPR009091">
    <property type="entry name" value="RCC1/BLIP-II"/>
</dbReference>
<feature type="repeat" description="RCC1" evidence="3">
    <location>
        <begin position="1399"/>
        <end position="1453"/>
    </location>
</feature>
<evidence type="ECO:0000259" key="6">
    <source>
        <dbReference type="PROSITE" id="PS50026"/>
    </source>
</evidence>
<feature type="disulfide bond" evidence="2">
    <location>
        <begin position="1818"/>
        <end position="1827"/>
    </location>
</feature>
<gene>
    <name evidence="7" type="ORF">AB1Y20_010001</name>
</gene>
<dbReference type="PROSITE" id="PS00022">
    <property type="entry name" value="EGF_1"/>
    <property type="match status" value="2"/>
</dbReference>
<feature type="repeat" description="RCC1" evidence="3">
    <location>
        <begin position="1348"/>
        <end position="1397"/>
    </location>
</feature>
<dbReference type="InterPro" id="IPR000742">
    <property type="entry name" value="EGF"/>
</dbReference>
<dbReference type="Gene3D" id="2.10.25.10">
    <property type="entry name" value="Laminin"/>
    <property type="match status" value="4"/>
</dbReference>
<dbReference type="InterPro" id="IPR051625">
    <property type="entry name" value="Signaling_Regulatory_Domain"/>
</dbReference>
<keyword evidence="1" id="KW-0677">Repeat</keyword>
<feature type="domain" description="EGF-like" evidence="6">
    <location>
        <begin position="1788"/>
        <end position="1828"/>
    </location>
</feature>
<reference evidence="7 8" key="1">
    <citation type="journal article" date="2024" name="Science">
        <title>Giant polyketide synthase enzymes in the biosynthesis of giant marine polyether toxins.</title>
        <authorList>
            <person name="Fallon T.R."/>
            <person name="Shende V.V."/>
            <person name="Wierzbicki I.H."/>
            <person name="Pendleton A.L."/>
            <person name="Watervoot N.F."/>
            <person name="Auber R.P."/>
            <person name="Gonzalez D.J."/>
            <person name="Wisecaver J.H."/>
            <person name="Moore B.S."/>
        </authorList>
    </citation>
    <scope>NUCLEOTIDE SEQUENCE [LARGE SCALE GENOMIC DNA]</scope>
    <source>
        <strain evidence="7 8">12B1</strain>
    </source>
</reference>
<dbReference type="SUPFAM" id="SSF50985">
    <property type="entry name" value="RCC1/BLIP-II"/>
    <property type="match status" value="1"/>
</dbReference>